<dbReference type="Proteomes" id="UP000366872">
    <property type="component" value="Unassembled WGS sequence"/>
</dbReference>
<dbReference type="EMBL" id="CAAHFG010000001">
    <property type="protein sequence ID" value="VGO13157.1"/>
    <property type="molecule type" value="Genomic_DNA"/>
</dbReference>
<name>A0A6C2TZV6_PONDE</name>
<evidence type="ECO:0000313" key="2">
    <source>
        <dbReference type="EMBL" id="VGO13157.1"/>
    </source>
</evidence>
<sequence>MITKEKLPVQNEFDLSDREGEVLHGLYEKGSKGIAMLYNGEYYVQEEEPAYPKAIGVGPGVYVDQVIGQFWANQLGLVRLYNKEHMQSALNTLWKHNFVPDVESFRKTFTEGRYYAWTGDSALIMCTWPNGGLNIRPLPIWWLKVLLNWSCKVWP</sequence>
<keyword evidence="3" id="KW-1185">Reference proteome</keyword>
<feature type="domain" description="Glycosyl-hydrolase family 116 catalytic region" evidence="1">
    <location>
        <begin position="22"/>
        <end position="99"/>
    </location>
</feature>
<organism evidence="2 3">
    <name type="scientific">Pontiella desulfatans</name>
    <dbReference type="NCBI Taxonomy" id="2750659"/>
    <lineage>
        <taxon>Bacteria</taxon>
        <taxon>Pseudomonadati</taxon>
        <taxon>Kiritimatiellota</taxon>
        <taxon>Kiritimatiellia</taxon>
        <taxon>Kiritimatiellales</taxon>
        <taxon>Pontiellaceae</taxon>
        <taxon>Pontiella</taxon>
    </lineage>
</organism>
<dbReference type="GO" id="GO:0004553">
    <property type="term" value="F:hydrolase activity, hydrolyzing O-glycosyl compounds"/>
    <property type="evidence" value="ECO:0007669"/>
    <property type="project" value="InterPro"/>
</dbReference>
<accession>A0A6C2TZV6</accession>
<dbReference type="RefSeq" id="WP_136078759.1">
    <property type="nucleotide sequence ID" value="NZ_CAAHFG010000001.1"/>
</dbReference>
<gene>
    <name evidence="2" type="ORF">PDESU_01711</name>
</gene>
<evidence type="ECO:0000259" key="1">
    <source>
        <dbReference type="Pfam" id="PF04685"/>
    </source>
</evidence>
<dbReference type="InterPro" id="IPR006775">
    <property type="entry name" value="GH116_catalytic"/>
</dbReference>
<evidence type="ECO:0000313" key="3">
    <source>
        <dbReference type="Proteomes" id="UP000366872"/>
    </source>
</evidence>
<proteinExistence type="predicted"/>
<dbReference type="Pfam" id="PF04685">
    <property type="entry name" value="DUF608"/>
    <property type="match status" value="1"/>
</dbReference>
<dbReference type="AlphaFoldDB" id="A0A6C2TZV6"/>
<reference evidence="2 3" key="1">
    <citation type="submission" date="2019-04" db="EMBL/GenBank/DDBJ databases">
        <authorList>
            <person name="Van Vliet M D."/>
        </authorList>
    </citation>
    <scope>NUCLEOTIDE SEQUENCE [LARGE SCALE GENOMIC DNA]</scope>
    <source>
        <strain evidence="2 3">F1</strain>
    </source>
</reference>
<protein>
    <recommendedName>
        <fullName evidence="1">Glycosyl-hydrolase family 116 catalytic region domain-containing protein</fullName>
    </recommendedName>
</protein>